<protein>
    <submittedName>
        <fullName evidence="1">Uncharacterized protein</fullName>
    </submittedName>
</protein>
<gene>
    <name evidence="1" type="ORF">NUW58_g1482</name>
</gene>
<evidence type="ECO:0000313" key="2">
    <source>
        <dbReference type="Proteomes" id="UP001143856"/>
    </source>
</evidence>
<reference evidence="1" key="1">
    <citation type="submission" date="2022-10" db="EMBL/GenBank/DDBJ databases">
        <title>Genome Sequence of Xylaria curta.</title>
        <authorList>
            <person name="Buettner E."/>
        </authorList>
    </citation>
    <scope>NUCLEOTIDE SEQUENCE</scope>
    <source>
        <strain evidence="1">Babe10</strain>
    </source>
</reference>
<comment type="caution">
    <text evidence="1">The sequence shown here is derived from an EMBL/GenBank/DDBJ whole genome shotgun (WGS) entry which is preliminary data.</text>
</comment>
<proteinExistence type="predicted"/>
<accession>A0ACC1PMR6</accession>
<dbReference type="Proteomes" id="UP001143856">
    <property type="component" value="Unassembled WGS sequence"/>
</dbReference>
<name>A0ACC1PMR6_9PEZI</name>
<organism evidence="1 2">
    <name type="scientific">Xylaria curta</name>
    <dbReference type="NCBI Taxonomy" id="42375"/>
    <lineage>
        <taxon>Eukaryota</taxon>
        <taxon>Fungi</taxon>
        <taxon>Dikarya</taxon>
        <taxon>Ascomycota</taxon>
        <taxon>Pezizomycotina</taxon>
        <taxon>Sordariomycetes</taxon>
        <taxon>Xylariomycetidae</taxon>
        <taxon>Xylariales</taxon>
        <taxon>Xylariaceae</taxon>
        <taxon>Xylaria</taxon>
    </lineage>
</organism>
<keyword evidence="2" id="KW-1185">Reference proteome</keyword>
<sequence length="190" mass="22062">MENWRAPPSFEVAFWRHISPILGKRGYREKRVPQALSVGDWFILNYHLQFSQKSVGDWVKSMDGNVLGEEGDFENDSGYRFERRFKSTVGGRRLFTTKRGYLGLADKSVQRGDRLYVFMGGRMPIILRTIKDGLRFICECYTHGIMFGEAVEDKCLQGPTAQLTIYNTPSRHIRIVKRRFSPARRPYLTS</sequence>
<dbReference type="EMBL" id="JAPDGR010000161">
    <property type="protein sequence ID" value="KAJ2994691.1"/>
    <property type="molecule type" value="Genomic_DNA"/>
</dbReference>
<evidence type="ECO:0000313" key="1">
    <source>
        <dbReference type="EMBL" id="KAJ2994691.1"/>
    </source>
</evidence>